<protein>
    <submittedName>
        <fullName evidence="2">Uncharacterized protein</fullName>
    </submittedName>
</protein>
<dbReference type="EMBL" id="MAUJ01000001">
    <property type="protein sequence ID" value="OCQ23573.1"/>
    <property type="molecule type" value="Genomic_DNA"/>
</dbReference>
<keyword evidence="1" id="KW-0732">Signal</keyword>
<organism evidence="2 3">
    <name type="scientific">Pseudoalteromonas luteoviolacea</name>
    <dbReference type="NCBI Taxonomy" id="43657"/>
    <lineage>
        <taxon>Bacteria</taxon>
        <taxon>Pseudomonadati</taxon>
        <taxon>Pseudomonadota</taxon>
        <taxon>Gammaproteobacteria</taxon>
        <taxon>Alteromonadales</taxon>
        <taxon>Pseudoalteromonadaceae</taxon>
        <taxon>Pseudoalteromonas</taxon>
    </lineage>
</organism>
<evidence type="ECO:0000256" key="1">
    <source>
        <dbReference type="SAM" id="SignalP"/>
    </source>
</evidence>
<comment type="caution">
    <text evidence="2">The sequence shown here is derived from an EMBL/GenBank/DDBJ whole genome shotgun (WGS) entry which is preliminary data.</text>
</comment>
<dbReference type="Pfam" id="PF22825">
    <property type="entry name" value="HpiC1-like"/>
    <property type="match status" value="1"/>
</dbReference>
<gene>
    <name evidence="2" type="ORF">A7985_06425</name>
</gene>
<evidence type="ECO:0000313" key="3">
    <source>
        <dbReference type="Proteomes" id="UP000093366"/>
    </source>
</evidence>
<dbReference type="RefSeq" id="WP_065789590.1">
    <property type="nucleotide sequence ID" value="NZ_MAUJ01000001.1"/>
</dbReference>
<dbReference type="AlphaFoldDB" id="A0A1C0TW80"/>
<dbReference type="Proteomes" id="UP000093366">
    <property type="component" value="Unassembled WGS sequence"/>
</dbReference>
<proteinExistence type="predicted"/>
<evidence type="ECO:0000313" key="2">
    <source>
        <dbReference type="EMBL" id="OCQ23573.1"/>
    </source>
</evidence>
<feature type="signal peptide" evidence="1">
    <location>
        <begin position="1"/>
        <end position="23"/>
    </location>
</feature>
<accession>A0A1C0TW80</accession>
<feature type="chain" id="PRO_5008646504" evidence="1">
    <location>
        <begin position="24"/>
        <end position="126"/>
    </location>
</feature>
<dbReference type="InterPro" id="IPR054720">
    <property type="entry name" value="HpiC1"/>
</dbReference>
<reference evidence="3" key="1">
    <citation type="submission" date="2016-07" db="EMBL/GenBank/DDBJ databases">
        <authorList>
            <person name="Florea S."/>
            <person name="Webb J.S."/>
            <person name="Jaromczyk J."/>
            <person name="Schardl C.L."/>
        </authorList>
    </citation>
    <scope>NUCLEOTIDE SEQUENCE [LARGE SCALE GENOMIC DNA]</scope>
    <source>
        <strain evidence="3">IPB1</strain>
    </source>
</reference>
<name>A0A1C0TW80_9GAMM</name>
<sequence length="126" mass="13520">MKKSKLSLGITLALCLSSTQAFSQELVSDGQFSAPSLQEAQTSSESTHWQVSSIDDAGIFNPTSSQYLSHDTINNIGFVNAGAKLSQSLHTALDMQSTYTISAKVGWRNDSDAYNLKLVLGLMANS</sequence>